<evidence type="ECO:0000313" key="2">
    <source>
        <dbReference type="Proteomes" id="UP000015102"/>
    </source>
</evidence>
<proteinExistence type="predicted"/>
<dbReference type="AlphaFoldDB" id="T1GX10"/>
<dbReference type="EMBL" id="CAQQ02183990">
    <property type="status" value="NOT_ANNOTATED_CDS"/>
    <property type="molecule type" value="Genomic_DNA"/>
</dbReference>
<reference evidence="1" key="2">
    <citation type="submission" date="2015-06" db="UniProtKB">
        <authorList>
            <consortium name="EnsemblMetazoa"/>
        </authorList>
    </citation>
    <scope>IDENTIFICATION</scope>
</reference>
<name>T1GX10_MEGSC</name>
<dbReference type="Proteomes" id="UP000015102">
    <property type="component" value="Unassembled WGS sequence"/>
</dbReference>
<reference evidence="2" key="1">
    <citation type="submission" date="2013-02" db="EMBL/GenBank/DDBJ databases">
        <authorList>
            <person name="Hughes D."/>
        </authorList>
    </citation>
    <scope>NUCLEOTIDE SEQUENCE</scope>
    <source>
        <strain>Durham</strain>
        <strain evidence="2">NC isolate 2 -- Noor lab</strain>
    </source>
</reference>
<dbReference type="EMBL" id="CAQQ02183991">
    <property type="status" value="NOT_ANNOTATED_CDS"/>
    <property type="molecule type" value="Genomic_DNA"/>
</dbReference>
<keyword evidence="2" id="KW-1185">Reference proteome</keyword>
<evidence type="ECO:0000313" key="1">
    <source>
        <dbReference type="EnsemblMetazoa" id="MESCA008348-PA"/>
    </source>
</evidence>
<sequence length="95" mass="10446">MESSIVSLSEKSSLRLDHIRSNQNLVIPTILASLVGQQQTSELPSRGLENEAKSRGSYVNGVKTKYILSSRNDANYNALDPNVNMGSHNIEVVLF</sequence>
<dbReference type="HOGENOM" id="CLU_2375174_0_0_1"/>
<organism evidence="1 2">
    <name type="scientific">Megaselia scalaris</name>
    <name type="common">Humpbacked fly</name>
    <name type="synonym">Phora scalaris</name>
    <dbReference type="NCBI Taxonomy" id="36166"/>
    <lineage>
        <taxon>Eukaryota</taxon>
        <taxon>Metazoa</taxon>
        <taxon>Ecdysozoa</taxon>
        <taxon>Arthropoda</taxon>
        <taxon>Hexapoda</taxon>
        <taxon>Insecta</taxon>
        <taxon>Pterygota</taxon>
        <taxon>Neoptera</taxon>
        <taxon>Endopterygota</taxon>
        <taxon>Diptera</taxon>
        <taxon>Brachycera</taxon>
        <taxon>Muscomorpha</taxon>
        <taxon>Platypezoidea</taxon>
        <taxon>Phoridae</taxon>
        <taxon>Megaseliini</taxon>
        <taxon>Megaselia</taxon>
    </lineage>
</organism>
<accession>T1GX10</accession>
<dbReference type="EnsemblMetazoa" id="MESCA008348-RA">
    <property type="protein sequence ID" value="MESCA008348-PA"/>
    <property type="gene ID" value="MESCA008348"/>
</dbReference>
<dbReference type="EMBL" id="CAQQ02183989">
    <property type="status" value="NOT_ANNOTATED_CDS"/>
    <property type="molecule type" value="Genomic_DNA"/>
</dbReference>
<protein>
    <submittedName>
        <fullName evidence="1">Uncharacterized protein</fullName>
    </submittedName>
</protein>